<keyword evidence="5" id="KW-0804">Transcription</keyword>
<dbReference type="InterPro" id="IPR013749">
    <property type="entry name" value="PM/HMP-P_kinase-1"/>
</dbReference>
<gene>
    <name evidence="7" type="ORF">HMPREF9304_09415</name>
</gene>
<dbReference type="PRINTS" id="PR00032">
    <property type="entry name" value="HTHARAC"/>
</dbReference>
<dbReference type="GO" id="GO:0008972">
    <property type="term" value="F:phosphomethylpyrimidine kinase activity"/>
    <property type="evidence" value="ECO:0007669"/>
    <property type="project" value="InterPro"/>
</dbReference>
<dbReference type="Pfam" id="PF08543">
    <property type="entry name" value="Phos_pyr_kin"/>
    <property type="match status" value="1"/>
</dbReference>
<dbReference type="PANTHER" id="PTHR20858">
    <property type="entry name" value="PHOSPHOMETHYLPYRIMIDINE KINASE"/>
    <property type="match status" value="1"/>
</dbReference>
<evidence type="ECO:0000313" key="8">
    <source>
        <dbReference type="Proteomes" id="UP000029723"/>
    </source>
</evidence>
<dbReference type="InterPro" id="IPR020449">
    <property type="entry name" value="Tscrpt_reg_AraC-type_HTH"/>
</dbReference>
<dbReference type="Gene3D" id="1.10.10.60">
    <property type="entry name" value="Homeodomain-like"/>
    <property type="match status" value="1"/>
</dbReference>
<keyword evidence="7" id="KW-0418">Kinase</keyword>
<evidence type="ECO:0000256" key="5">
    <source>
        <dbReference type="ARBA" id="ARBA00023163"/>
    </source>
</evidence>
<evidence type="ECO:0000259" key="6">
    <source>
        <dbReference type="PROSITE" id="PS01124"/>
    </source>
</evidence>
<name>A0A098YSA2_9BACT</name>
<dbReference type="EMBL" id="JRPQ01000141">
    <property type="protein sequence ID" value="KGI21543.1"/>
    <property type="molecule type" value="Genomic_DNA"/>
</dbReference>
<dbReference type="SUPFAM" id="SSF53613">
    <property type="entry name" value="Ribokinase-like"/>
    <property type="match status" value="1"/>
</dbReference>
<organism evidence="7 8">
    <name type="scientific">Hoylesella timonensis S9-PR14</name>
    <dbReference type="NCBI Taxonomy" id="1401062"/>
    <lineage>
        <taxon>Bacteria</taxon>
        <taxon>Pseudomonadati</taxon>
        <taxon>Bacteroidota</taxon>
        <taxon>Bacteroidia</taxon>
        <taxon>Bacteroidales</taxon>
        <taxon>Prevotellaceae</taxon>
        <taxon>Hoylesella</taxon>
    </lineage>
</organism>
<dbReference type="EC" id="2.7.1.49" evidence="2"/>
<dbReference type="GO" id="GO:0043565">
    <property type="term" value="F:sequence-specific DNA binding"/>
    <property type="evidence" value="ECO:0007669"/>
    <property type="project" value="InterPro"/>
</dbReference>
<evidence type="ECO:0000256" key="3">
    <source>
        <dbReference type="ARBA" id="ARBA00023015"/>
    </source>
</evidence>
<dbReference type="OrthoDB" id="9810880at2"/>
<reference evidence="7 8" key="1">
    <citation type="submission" date="2014-07" db="EMBL/GenBank/DDBJ databases">
        <authorList>
            <person name="McCorrison J."/>
            <person name="Sanka R."/>
            <person name="Torralba M."/>
            <person name="Gillis M."/>
            <person name="Haft D.H."/>
            <person name="Methe B."/>
            <person name="Sutton G."/>
            <person name="Nelson K.E."/>
        </authorList>
    </citation>
    <scope>NUCLEOTIDE SEQUENCE [LARGE SCALE GENOMIC DNA]</scope>
    <source>
        <strain evidence="7 8">S9-PR14</strain>
    </source>
</reference>
<dbReference type="GO" id="GO:0008902">
    <property type="term" value="F:hydroxymethylpyrimidine kinase activity"/>
    <property type="evidence" value="ECO:0007669"/>
    <property type="project" value="UniProtKB-EC"/>
</dbReference>
<dbReference type="CDD" id="cd01169">
    <property type="entry name" value="HMPP_kinase"/>
    <property type="match status" value="1"/>
</dbReference>
<dbReference type="InterPro" id="IPR018060">
    <property type="entry name" value="HTH_AraC"/>
</dbReference>
<sequence length="355" mass="38918">MKNRHTILTITGSDGTGGAGVQADIKTITALGGYAVSVITSITIQNTLGIQSFYDIPADIVAGQLTALIDDLEPAVIKIGMVRNSKTLDAIIEMLHQHHASTIIYDPIVTSSQGEPLMTPDMIHAVKDRLFPLCSLVIMKQEDAAVFINSAEVTKETMKAGMTQFLNLGCKGVMLHSGNMNDTLIWRSGEKINQHEFPTLNLTNSHGLGSSLSSAIAYYLSVSTDIHEAVCEGKSYIQQQLSHFGALKGRSSELYNEFIQAIELHCTTNNDVQFYAHQLGVSSRYLAQVTKRIGQKTPKSLIDEHLLTKSKLLLDTTSKTVQEVAYALGFHSQSHFSKFFKKAEGITPSIYRINK</sequence>
<feature type="domain" description="HTH araC/xylS-type" evidence="6">
    <location>
        <begin position="256"/>
        <end position="354"/>
    </location>
</feature>
<keyword evidence="4" id="KW-0238">DNA-binding</keyword>
<dbReference type="SMART" id="SM00342">
    <property type="entry name" value="HTH_ARAC"/>
    <property type="match status" value="1"/>
</dbReference>
<evidence type="ECO:0000256" key="2">
    <source>
        <dbReference type="ARBA" id="ARBA00012135"/>
    </source>
</evidence>
<evidence type="ECO:0000256" key="1">
    <source>
        <dbReference type="ARBA" id="ARBA00004948"/>
    </source>
</evidence>
<comment type="pathway">
    <text evidence="1">Cofactor biosynthesis; thiamine diphosphate biosynthesis.</text>
</comment>
<dbReference type="PANTHER" id="PTHR20858:SF17">
    <property type="entry name" value="HYDROXYMETHYLPYRIMIDINE_PHOSPHOMETHYLPYRIMIDINE KINASE THI20-RELATED"/>
    <property type="match status" value="1"/>
</dbReference>
<dbReference type="GO" id="GO:0005829">
    <property type="term" value="C:cytosol"/>
    <property type="evidence" value="ECO:0007669"/>
    <property type="project" value="TreeGrafter"/>
</dbReference>
<proteinExistence type="predicted"/>
<dbReference type="Proteomes" id="UP000029723">
    <property type="component" value="Unassembled WGS sequence"/>
</dbReference>
<dbReference type="Gene3D" id="3.40.1190.20">
    <property type="match status" value="1"/>
</dbReference>
<comment type="caution">
    <text evidence="7">The sequence shown here is derived from an EMBL/GenBank/DDBJ whole genome shotgun (WGS) entry which is preliminary data.</text>
</comment>
<dbReference type="SUPFAM" id="SSF46689">
    <property type="entry name" value="Homeodomain-like"/>
    <property type="match status" value="1"/>
</dbReference>
<keyword evidence="7" id="KW-0808">Transferase</keyword>
<dbReference type="InterPro" id="IPR009057">
    <property type="entry name" value="Homeodomain-like_sf"/>
</dbReference>
<dbReference type="RefSeq" id="WP_036928277.1">
    <property type="nucleotide sequence ID" value="NZ_JRPQ01000141.1"/>
</dbReference>
<dbReference type="GO" id="GO:0003700">
    <property type="term" value="F:DNA-binding transcription factor activity"/>
    <property type="evidence" value="ECO:0007669"/>
    <property type="project" value="InterPro"/>
</dbReference>
<dbReference type="PROSITE" id="PS01124">
    <property type="entry name" value="HTH_ARAC_FAMILY_2"/>
    <property type="match status" value="1"/>
</dbReference>
<evidence type="ECO:0000313" key="7">
    <source>
        <dbReference type="EMBL" id="KGI21543.1"/>
    </source>
</evidence>
<dbReference type="GO" id="GO:0009228">
    <property type="term" value="P:thiamine biosynthetic process"/>
    <property type="evidence" value="ECO:0007669"/>
    <property type="project" value="InterPro"/>
</dbReference>
<protein>
    <recommendedName>
        <fullName evidence="2">hydroxymethylpyrimidine kinase</fullName>
        <ecNumber evidence="2">2.7.1.49</ecNumber>
    </recommendedName>
</protein>
<dbReference type="Pfam" id="PF12833">
    <property type="entry name" value="HTH_18"/>
    <property type="match status" value="1"/>
</dbReference>
<evidence type="ECO:0000256" key="4">
    <source>
        <dbReference type="ARBA" id="ARBA00023125"/>
    </source>
</evidence>
<dbReference type="InterPro" id="IPR004399">
    <property type="entry name" value="HMP/HMP-P_kinase_dom"/>
</dbReference>
<accession>A0A098YSA2</accession>
<dbReference type="AlphaFoldDB" id="A0A098YSA2"/>
<dbReference type="InterPro" id="IPR029056">
    <property type="entry name" value="Ribokinase-like"/>
</dbReference>
<keyword evidence="3" id="KW-0805">Transcription regulation</keyword>